<keyword evidence="6" id="KW-1185">Reference proteome</keyword>
<dbReference type="eggNOG" id="COG1638">
    <property type="taxonomic scope" value="Bacteria"/>
</dbReference>
<feature type="signal peptide" evidence="4">
    <location>
        <begin position="1"/>
        <end position="21"/>
    </location>
</feature>
<gene>
    <name evidence="5" type="ORF">BN940_15876</name>
</gene>
<protein>
    <submittedName>
        <fullName evidence="5">TRAP transporter solute receptor</fullName>
    </submittedName>
</protein>
<evidence type="ECO:0000256" key="4">
    <source>
        <dbReference type="SAM" id="SignalP"/>
    </source>
</evidence>
<reference evidence="5 6" key="1">
    <citation type="journal article" date="2014" name="BMC Microbiol.">
        <title>The oxygen-independent metabolism of cyclic monoterpenes in Castellaniella defragrans 65Phen.</title>
        <authorList>
            <person name="Petasch J."/>
            <person name="Disch E.M."/>
            <person name="Markert S."/>
            <person name="Becher D."/>
            <person name="Schweder T."/>
            <person name="Huttel B."/>
            <person name="Reinhardt R."/>
            <person name="Harder J."/>
        </authorList>
    </citation>
    <scope>NUCLEOTIDE SEQUENCE [LARGE SCALE GENOMIC DNA]</scope>
    <source>
        <strain evidence="5">65Phen</strain>
    </source>
</reference>
<organism evidence="5 6">
    <name type="scientific">Castellaniella defragrans (strain DSM 12143 / CCUG 39792 / 65Phen)</name>
    <name type="common">Alcaligenes defragrans</name>
    <dbReference type="NCBI Taxonomy" id="1437824"/>
    <lineage>
        <taxon>Bacteria</taxon>
        <taxon>Pseudomonadati</taxon>
        <taxon>Pseudomonadota</taxon>
        <taxon>Betaproteobacteria</taxon>
        <taxon>Burkholderiales</taxon>
        <taxon>Alcaligenaceae</taxon>
        <taxon>Castellaniella</taxon>
    </lineage>
</organism>
<dbReference type="Proteomes" id="UP000019805">
    <property type="component" value="Chromosome"/>
</dbReference>
<evidence type="ECO:0000256" key="1">
    <source>
        <dbReference type="ARBA" id="ARBA00009023"/>
    </source>
</evidence>
<evidence type="ECO:0000313" key="5">
    <source>
        <dbReference type="EMBL" id="CDM25616.1"/>
    </source>
</evidence>
<dbReference type="RefSeq" id="WP_084330729.1">
    <property type="nucleotide sequence ID" value="NZ_HG916765.1"/>
</dbReference>
<keyword evidence="3 4" id="KW-0732">Signal</keyword>
<dbReference type="PANTHER" id="PTHR33376:SF7">
    <property type="entry name" value="C4-DICARBOXYLATE-BINDING PROTEIN DCTB"/>
    <property type="match status" value="1"/>
</dbReference>
<dbReference type="STRING" id="1437824.BN940_15876"/>
<dbReference type="InterPro" id="IPR038404">
    <property type="entry name" value="TRAP_DctP_sf"/>
</dbReference>
<evidence type="ECO:0000256" key="2">
    <source>
        <dbReference type="ARBA" id="ARBA00022448"/>
    </source>
</evidence>
<accession>W8X5Z7</accession>
<dbReference type="PANTHER" id="PTHR33376">
    <property type="match status" value="1"/>
</dbReference>
<sequence length="328" mass="36487">MQFRTLLLASVCLLAASVAQAKTLKLSHQWPQGDGRDAGARLFIQEVQKQDPSLKFRVYPGASLISNPLKQIDALADGSIDLSIFPLIYAVGKAPEFSITILPGAISGVQDAMRFKGTDYEKRLQDVARKQGFHILSWWWTEGGIADTVRPITTPDSVKGLKFRGADRTIDTMLKTAGASVFSMPSTELYNAMQTGVLDGLMTSYETFMSMRLYEQTRYATLGGDYTIFVVFQPLVISTKAWDGLSDEQKRVFEKAAEATLPSFNKEQDRIKHDTVKKFESAGVQVHAMTQDEYRSWLELAHRTAWPEYAAISPEAKGLLESVEALSK</sequence>
<dbReference type="Pfam" id="PF03480">
    <property type="entry name" value="DctP"/>
    <property type="match status" value="1"/>
</dbReference>
<keyword evidence="2" id="KW-0813">Transport</keyword>
<dbReference type="KEGG" id="cdn:BN940_15876"/>
<proteinExistence type="inferred from homology"/>
<evidence type="ECO:0000256" key="3">
    <source>
        <dbReference type="ARBA" id="ARBA00022729"/>
    </source>
</evidence>
<feature type="chain" id="PRO_5004914542" evidence="4">
    <location>
        <begin position="22"/>
        <end position="328"/>
    </location>
</feature>
<name>W8X5Z7_CASD6</name>
<dbReference type="Gene3D" id="3.40.190.170">
    <property type="entry name" value="Bacterial extracellular solute-binding protein, family 7"/>
    <property type="match status" value="1"/>
</dbReference>
<evidence type="ECO:0000313" key="6">
    <source>
        <dbReference type="Proteomes" id="UP000019805"/>
    </source>
</evidence>
<dbReference type="GO" id="GO:0015740">
    <property type="term" value="P:C4-dicarboxylate transport"/>
    <property type="evidence" value="ECO:0007669"/>
    <property type="project" value="TreeGrafter"/>
</dbReference>
<dbReference type="PATRIC" id="fig|1437824.5.peg.3136"/>
<dbReference type="EMBL" id="HG916765">
    <property type="protein sequence ID" value="CDM25616.1"/>
    <property type="molecule type" value="Genomic_DNA"/>
</dbReference>
<dbReference type="NCBIfam" id="NF037995">
    <property type="entry name" value="TRAP_S1"/>
    <property type="match status" value="1"/>
</dbReference>
<dbReference type="OrthoDB" id="9794826at2"/>
<keyword evidence="5" id="KW-0675">Receptor</keyword>
<dbReference type="HOGENOM" id="CLU_036176_1_3_4"/>
<comment type="similarity">
    <text evidence="1">Belongs to the bacterial solute-binding protein 7 family.</text>
</comment>
<dbReference type="InterPro" id="IPR018389">
    <property type="entry name" value="DctP_fam"/>
</dbReference>
<dbReference type="GO" id="GO:0055085">
    <property type="term" value="P:transmembrane transport"/>
    <property type="evidence" value="ECO:0007669"/>
    <property type="project" value="InterPro"/>
</dbReference>
<dbReference type="AlphaFoldDB" id="W8X5Z7"/>